<feature type="transmembrane region" description="Helical" evidence="1">
    <location>
        <begin position="67"/>
        <end position="90"/>
    </location>
</feature>
<evidence type="ECO:0000313" key="2">
    <source>
        <dbReference type="EMBL" id="MFC4356894.1"/>
    </source>
</evidence>
<dbReference type="AlphaFoldDB" id="A0ABD5P813"/>
<dbReference type="Pfam" id="PF24365">
    <property type="entry name" value="DUF7521"/>
    <property type="match status" value="1"/>
</dbReference>
<gene>
    <name evidence="2" type="ORF">ACFO0N_02910</name>
</gene>
<sequence>MQVIESLYLATSATLVLAGLTMVGLAVRAYVQTGRQAMVHLSVGFALVVAAAVTTTISAFANDFTGVKSILLINSGFTTFGYVFVVYSLVSYE</sequence>
<dbReference type="InterPro" id="IPR055943">
    <property type="entry name" value="DUF7521"/>
</dbReference>
<keyword evidence="1" id="KW-0472">Membrane</keyword>
<dbReference type="Proteomes" id="UP001595921">
    <property type="component" value="Unassembled WGS sequence"/>
</dbReference>
<keyword evidence="1" id="KW-1133">Transmembrane helix</keyword>
<organism evidence="2 3">
    <name type="scientific">Halobium salinum</name>
    <dbReference type="NCBI Taxonomy" id="1364940"/>
    <lineage>
        <taxon>Archaea</taxon>
        <taxon>Methanobacteriati</taxon>
        <taxon>Methanobacteriota</taxon>
        <taxon>Stenosarchaea group</taxon>
        <taxon>Halobacteria</taxon>
        <taxon>Halobacteriales</taxon>
        <taxon>Haloferacaceae</taxon>
        <taxon>Halobium</taxon>
    </lineage>
</organism>
<evidence type="ECO:0000256" key="1">
    <source>
        <dbReference type="SAM" id="Phobius"/>
    </source>
</evidence>
<feature type="transmembrane region" description="Helical" evidence="1">
    <location>
        <begin position="39"/>
        <end position="61"/>
    </location>
</feature>
<keyword evidence="3" id="KW-1185">Reference proteome</keyword>
<accession>A0ABD5P813</accession>
<evidence type="ECO:0000313" key="3">
    <source>
        <dbReference type="Proteomes" id="UP001595921"/>
    </source>
</evidence>
<reference evidence="2 3" key="1">
    <citation type="journal article" date="2019" name="Int. J. Syst. Evol. Microbiol.">
        <title>The Global Catalogue of Microorganisms (GCM) 10K type strain sequencing project: providing services to taxonomists for standard genome sequencing and annotation.</title>
        <authorList>
            <consortium name="The Broad Institute Genomics Platform"/>
            <consortium name="The Broad Institute Genome Sequencing Center for Infectious Disease"/>
            <person name="Wu L."/>
            <person name="Ma J."/>
        </authorList>
    </citation>
    <scope>NUCLEOTIDE SEQUENCE [LARGE SCALE GENOMIC DNA]</scope>
    <source>
        <strain evidence="2 3">CGMCC 1.12553</strain>
    </source>
</reference>
<proteinExistence type="predicted"/>
<dbReference type="EMBL" id="JBHSDS010000002">
    <property type="protein sequence ID" value="MFC4356894.1"/>
    <property type="molecule type" value="Genomic_DNA"/>
</dbReference>
<protein>
    <submittedName>
        <fullName evidence="2">Uncharacterized protein</fullName>
    </submittedName>
</protein>
<feature type="transmembrane region" description="Helical" evidence="1">
    <location>
        <begin position="6"/>
        <end position="27"/>
    </location>
</feature>
<comment type="caution">
    <text evidence="2">The sequence shown here is derived from an EMBL/GenBank/DDBJ whole genome shotgun (WGS) entry which is preliminary data.</text>
</comment>
<keyword evidence="1" id="KW-0812">Transmembrane</keyword>
<name>A0ABD5P813_9EURY</name>
<dbReference type="RefSeq" id="WP_267625349.1">
    <property type="nucleotide sequence ID" value="NZ_JAODIW010000010.1"/>
</dbReference>